<keyword evidence="7 9" id="KW-1133">Transmembrane helix</keyword>
<evidence type="ECO:0000256" key="3">
    <source>
        <dbReference type="ARBA" id="ARBA00022428"/>
    </source>
</evidence>
<evidence type="ECO:0000313" key="11">
    <source>
        <dbReference type="Proteomes" id="UP000298264"/>
    </source>
</evidence>
<keyword evidence="11" id="KW-1185">Reference proteome</keyword>
<keyword evidence="8 9" id="KW-0472">Membrane</keyword>
<keyword evidence="6 9" id="KW-0812">Transmembrane</keyword>
<feature type="transmembrane region" description="Helical" evidence="9">
    <location>
        <begin position="159"/>
        <end position="176"/>
    </location>
</feature>
<dbReference type="PANTHER" id="PTHR13929">
    <property type="entry name" value="1,4-DIHYDROXY-2-NAPHTHOATE OCTAPRENYLTRANSFERASE"/>
    <property type="match status" value="1"/>
</dbReference>
<feature type="transmembrane region" description="Helical" evidence="9">
    <location>
        <begin position="129"/>
        <end position="147"/>
    </location>
</feature>
<evidence type="ECO:0000256" key="9">
    <source>
        <dbReference type="SAM" id="Phobius"/>
    </source>
</evidence>
<dbReference type="AlphaFoldDB" id="A0A4R9LVW1"/>
<feature type="transmembrane region" description="Helical" evidence="9">
    <location>
        <begin position="103"/>
        <end position="123"/>
    </location>
</feature>
<organism evidence="10 11">
    <name type="scientific">Leptospira ilyithenensis</name>
    <dbReference type="NCBI Taxonomy" id="2484901"/>
    <lineage>
        <taxon>Bacteria</taxon>
        <taxon>Pseudomonadati</taxon>
        <taxon>Spirochaetota</taxon>
        <taxon>Spirochaetia</taxon>
        <taxon>Leptospirales</taxon>
        <taxon>Leptospiraceae</taxon>
        <taxon>Leptospira</taxon>
    </lineage>
</organism>
<keyword evidence="3" id="KW-0474">Menaquinone biosynthesis</keyword>
<reference evidence="10" key="1">
    <citation type="journal article" date="2019" name="PLoS Negl. Trop. Dis.">
        <title>Revisiting the worldwide diversity of Leptospira species in the environment.</title>
        <authorList>
            <person name="Vincent A.T."/>
            <person name="Schiettekatte O."/>
            <person name="Bourhy P."/>
            <person name="Veyrier F.J."/>
            <person name="Picardeau M."/>
        </authorList>
    </citation>
    <scope>NUCLEOTIDE SEQUENCE [LARGE SCALE GENOMIC DNA]</scope>
    <source>
        <strain evidence="10">201400974</strain>
    </source>
</reference>
<dbReference type="GO" id="GO:0042371">
    <property type="term" value="P:vitamin K biosynthetic process"/>
    <property type="evidence" value="ECO:0007669"/>
    <property type="project" value="TreeGrafter"/>
</dbReference>
<dbReference type="InterPro" id="IPR044878">
    <property type="entry name" value="UbiA_sf"/>
</dbReference>
<dbReference type="PANTHER" id="PTHR13929:SF0">
    <property type="entry name" value="UBIA PRENYLTRANSFERASE DOMAIN-CONTAINING PROTEIN 1"/>
    <property type="match status" value="1"/>
</dbReference>
<dbReference type="GO" id="GO:0016020">
    <property type="term" value="C:membrane"/>
    <property type="evidence" value="ECO:0007669"/>
    <property type="project" value="UniProtKB-SubCell"/>
</dbReference>
<comment type="caution">
    <text evidence="10">The sequence shown here is derived from an EMBL/GenBank/DDBJ whole genome shotgun (WGS) entry which is preliminary data.</text>
</comment>
<proteinExistence type="predicted"/>
<evidence type="ECO:0000256" key="5">
    <source>
        <dbReference type="ARBA" id="ARBA00022679"/>
    </source>
</evidence>
<keyword evidence="5 10" id="KW-0808">Transferase</keyword>
<name>A0A4R9LVW1_9LEPT</name>
<accession>A0A4R9LVW1</accession>
<dbReference type="Pfam" id="PF01040">
    <property type="entry name" value="UbiA"/>
    <property type="match status" value="1"/>
</dbReference>
<evidence type="ECO:0000256" key="1">
    <source>
        <dbReference type="ARBA" id="ARBA00004141"/>
    </source>
</evidence>
<dbReference type="GO" id="GO:0004659">
    <property type="term" value="F:prenyltransferase activity"/>
    <property type="evidence" value="ECO:0007669"/>
    <property type="project" value="InterPro"/>
</dbReference>
<evidence type="ECO:0000313" key="10">
    <source>
        <dbReference type="EMBL" id="TGN14039.1"/>
    </source>
</evidence>
<sequence>MSLVEKISKMNLLDRWLYALKIKSWPKLLVPFFFGQAFGMANTGLVHPVSFLAGFAFTVFLLIYIVLLNDFADVHVDTVKRTLFPNDCSPKTIPDLILPQKSVLITGIVSALLCVLTSVFIEFFLHKPYVIGFSLLCIFVFAAYSLPPIRLNYRGGGEFLEMIGVGFMLPVFHFYLQSNLSFGFHFCIFLILSTLFALASALASGLSDEVSDKEGGKFTFVTLFGNGFVRKIIESLLVFSVLYLLISSFIWKEIISPGLGIVTLLYLIYHVFRVLQRSKDADTNRFEGQRIYKDHIHKAIWGTLSIVSGYEILISIKQLVQI</sequence>
<dbReference type="Gene3D" id="1.10.357.140">
    <property type="entry name" value="UbiA prenyltransferase"/>
    <property type="match status" value="1"/>
</dbReference>
<dbReference type="InterPro" id="IPR000537">
    <property type="entry name" value="UbiA_prenyltransferase"/>
</dbReference>
<dbReference type="GO" id="GO:0009234">
    <property type="term" value="P:menaquinone biosynthetic process"/>
    <property type="evidence" value="ECO:0007669"/>
    <property type="project" value="UniProtKB-UniPathway"/>
</dbReference>
<comment type="pathway">
    <text evidence="2">Quinol/quinone metabolism; menaquinone biosynthesis.</text>
</comment>
<feature type="transmembrane region" description="Helical" evidence="9">
    <location>
        <begin position="182"/>
        <end position="203"/>
    </location>
</feature>
<keyword evidence="4" id="KW-1003">Cell membrane</keyword>
<dbReference type="OrthoDB" id="9767568at2"/>
<protein>
    <submittedName>
        <fullName evidence="10">Prenyltransferase</fullName>
    </submittedName>
</protein>
<evidence type="ECO:0000256" key="6">
    <source>
        <dbReference type="ARBA" id="ARBA00022692"/>
    </source>
</evidence>
<dbReference type="UniPathway" id="UPA00079"/>
<dbReference type="RefSeq" id="WP_135762931.1">
    <property type="nucleotide sequence ID" value="NZ_RQHV01000018.1"/>
</dbReference>
<feature type="transmembrane region" description="Helical" evidence="9">
    <location>
        <begin position="51"/>
        <end position="72"/>
    </location>
</feature>
<evidence type="ECO:0000256" key="4">
    <source>
        <dbReference type="ARBA" id="ARBA00022475"/>
    </source>
</evidence>
<comment type="subcellular location">
    <subcellularLocation>
        <location evidence="1">Membrane</location>
        <topology evidence="1">Multi-pass membrane protein</topology>
    </subcellularLocation>
</comment>
<dbReference type="CDD" id="cd13962">
    <property type="entry name" value="PT_UbiA_UBIAD1"/>
    <property type="match status" value="1"/>
</dbReference>
<gene>
    <name evidence="10" type="ORF">EHS11_02950</name>
</gene>
<dbReference type="Proteomes" id="UP000298264">
    <property type="component" value="Unassembled WGS sequence"/>
</dbReference>
<evidence type="ECO:0000256" key="7">
    <source>
        <dbReference type="ARBA" id="ARBA00022989"/>
    </source>
</evidence>
<dbReference type="InterPro" id="IPR026046">
    <property type="entry name" value="UBIAD1"/>
</dbReference>
<feature type="transmembrane region" description="Helical" evidence="9">
    <location>
        <begin position="257"/>
        <end position="275"/>
    </location>
</feature>
<dbReference type="EMBL" id="RQHV01000018">
    <property type="protein sequence ID" value="TGN14039.1"/>
    <property type="molecule type" value="Genomic_DNA"/>
</dbReference>
<evidence type="ECO:0000256" key="2">
    <source>
        <dbReference type="ARBA" id="ARBA00004863"/>
    </source>
</evidence>
<evidence type="ECO:0000256" key="8">
    <source>
        <dbReference type="ARBA" id="ARBA00023136"/>
    </source>
</evidence>